<dbReference type="RefSeq" id="WP_186742543.1">
    <property type="nucleotide sequence ID" value="NZ_VFIA01000107.1"/>
</dbReference>
<comment type="caution">
    <text evidence="1">The sequence shown here is derived from an EMBL/GenBank/DDBJ whole genome shotgun (WGS) entry which is preliminary data.</text>
</comment>
<accession>A0ABR6WGR0</accession>
<sequence>MIKTFLLALCPSSSLPHVLSRNVLFIKPSPWQRGGGIPPLPGAMVSPLMNDWVLTLPATQVGSPGL</sequence>
<reference evidence="1 2" key="1">
    <citation type="submission" date="2019-06" db="EMBL/GenBank/DDBJ databases">
        <title>Spirosoma utsteinense sp. nov. isolated from Antarctic ice-free soils.</title>
        <authorList>
            <person name="Tahon G."/>
        </authorList>
    </citation>
    <scope>NUCLEOTIDE SEQUENCE [LARGE SCALE GENOMIC DNA]</scope>
    <source>
        <strain evidence="1 2">LMG 31447</strain>
    </source>
</reference>
<evidence type="ECO:0008006" key="3">
    <source>
        <dbReference type="Google" id="ProtNLM"/>
    </source>
</evidence>
<gene>
    <name evidence="1" type="ORF">FH603_5815</name>
</gene>
<name>A0ABR6WGR0_9BACT</name>
<evidence type="ECO:0000313" key="1">
    <source>
        <dbReference type="EMBL" id="MBC3795280.1"/>
    </source>
</evidence>
<organism evidence="1 2">
    <name type="scientific">Spirosoma utsteinense</name>
    <dbReference type="NCBI Taxonomy" id="2585773"/>
    <lineage>
        <taxon>Bacteria</taxon>
        <taxon>Pseudomonadati</taxon>
        <taxon>Bacteroidota</taxon>
        <taxon>Cytophagia</taxon>
        <taxon>Cytophagales</taxon>
        <taxon>Cytophagaceae</taxon>
        <taxon>Spirosoma</taxon>
    </lineage>
</organism>
<protein>
    <recommendedName>
        <fullName evidence="3">Secreted protein</fullName>
    </recommendedName>
</protein>
<dbReference type="Proteomes" id="UP000700732">
    <property type="component" value="Unassembled WGS sequence"/>
</dbReference>
<proteinExistence type="predicted"/>
<dbReference type="EMBL" id="VFIA01000107">
    <property type="protein sequence ID" value="MBC3795280.1"/>
    <property type="molecule type" value="Genomic_DNA"/>
</dbReference>
<evidence type="ECO:0000313" key="2">
    <source>
        <dbReference type="Proteomes" id="UP000700732"/>
    </source>
</evidence>
<keyword evidence="2" id="KW-1185">Reference proteome</keyword>